<organism evidence="1 2">
    <name type="scientific">Trueperella pyogenes</name>
    <dbReference type="NCBI Taxonomy" id="1661"/>
    <lineage>
        <taxon>Bacteria</taxon>
        <taxon>Bacillati</taxon>
        <taxon>Actinomycetota</taxon>
        <taxon>Actinomycetes</taxon>
        <taxon>Actinomycetales</taxon>
        <taxon>Actinomycetaceae</taxon>
        <taxon>Trueperella</taxon>
    </lineage>
</organism>
<dbReference type="EMBL" id="CP033905">
    <property type="protein sequence ID" value="AZR06384.1"/>
    <property type="molecule type" value="Genomic_DNA"/>
</dbReference>
<evidence type="ECO:0008006" key="3">
    <source>
        <dbReference type="Google" id="ProtNLM"/>
    </source>
</evidence>
<evidence type="ECO:0000313" key="2">
    <source>
        <dbReference type="Proteomes" id="UP000275951"/>
    </source>
</evidence>
<reference evidence="1 2" key="1">
    <citation type="submission" date="2018-11" db="EMBL/GenBank/DDBJ databases">
        <title>Multidrug-resistant genes are associated with an 42-kb island TGI1 carrying a complex class 1 integron in a Trueperella pyogenes.</title>
        <authorList>
            <person name="Dong W."/>
        </authorList>
    </citation>
    <scope>NUCLEOTIDE SEQUENCE [LARGE SCALE GENOMIC DNA]</scope>
    <source>
        <strain evidence="1 2">TP4</strain>
    </source>
</reference>
<dbReference type="InterPro" id="IPR020109">
    <property type="entry name" value="Holin_r1t"/>
</dbReference>
<dbReference type="Pfam" id="PF16945">
    <property type="entry name" value="Phage_r1t_holin"/>
    <property type="match status" value="1"/>
</dbReference>
<name>A0A3S9QK93_9ACTO</name>
<dbReference type="Proteomes" id="UP000275951">
    <property type="component" value="Chromosome"/>
</dbReference>
<dbReference type="RefSeq" id="WP_126919904.1">
    <property type="nucleotide sequence ID" value="NZ_CP033905.1"/>
</dbReference>
<proteinExistence type="predicted"/>
<sequence>MTRSIHDAEPTSNGGSFLTRASFWSGVAERSVKTFAQALLSMLTTGSVVWGFDWVQALGIAATAVVVSVLTSIADPTRTDTADPGSV</sequence>
<gene>
    <name evidence="1" type="ORF">EBQ10_03125</name>
</gene>
<dbReference type="AlphaFoldDB" id="A0A3S9QK93"/>
<accession>A0A3S9QK93</accession>
<evidence type="ECO:0000313" key="1">
    <source>
        <dbReference type="EMBL" id="AZR06384.1"/>
    </source>
</evidence>
<protein>
    <recommendedName>
        <fullName evidence="3">Holin</fullName>
    </recommendedName>
</protein>